<dbReference type="Pfam" id="PF05172">
    <property type="entry name" value="RRM_Nup35"/>
    <property type="match status" value="1"/>
</dbReference>
<feature type="compositionally biased region" description="Polar residues" evidence="9">
    <location>
        <begin position="1"/>
        <end position="22"/>
    </location>
</feature>
<dbReference type="OrthoDB" id="3365060at2759"/>
<dbReference type="AlphaFoldDB" id="A0A1J8QM54"/>
<evidence type="ECO:0000256" key="2">
    <source>
        <dbReference type="ARBA" id="ARBA00022448"/>
    </source>
</evidence>
<dbReference type="Gene3D" id="3.30.70.330">
    <property type="match status" value="1"/>
</dbReference>
<dbReference type="GO" id="GO:0044613">
    <property type="term" value="C:nuclear pore central transport channel"/>
    <property type="evidence" value="ECO:0007669"/>
    <property type="project" value="TreeGrafter"/>
</dbReference>
<evidence type="ECO:0000313" key="11">
    <source>
        <dbReference type="EMBL" id="OJA10490.1"/>
    </source>
</evidence>
<evidence type="ECO:0000256" key="8">
    <source>
        <dbReference type="PROSITE-ProRule" id="PRU00804"/>
    </source>
</evidence>
<dbReference type="SUPFAM" id="SSF54928">
    <property type="entry name" value="RNA-binding domain, RBD"/>
    <property type="match status" value="1"/>
</dbReference>
<dbReference type="GO" id="GO:0017056">
    <property type="term" value="F:structural constituent of nuclear pore"/>
    <property type="evidence" value="ECO:0007669"/>
    <property type="project" value="TreeGrafter"/>
</dbReference>
<dbReference type="GO" id="GO:0044615">
    <property type="term" value="C:nuclear pore nuclear basket"/>
    <property type="evidence" value="ECO:0007669"/>
    <property type="project" value="TreeGrafter"/>
</dbReference>
<dbReference type="InterPro" id="IPR012677">
    <property type="entry name" value="Nucleotide-bd_a/b_plait_sf"/>
</dbReference>
<keyword evidence="2 8" id="KW-0813">Transport</keyword>
<feature type="region of interest" description="Disordered" evidence="9">
    <location>
        <begin position="1"/>
        <end position="42"/>
    </location>
</feature>
<dbReference type="Proteomes" id="UP000183567">
    <property type="component" value="Unassembled WGS sequence"/>
</dbReference>
<evidence type="ECO:0000256" key="5">
    <source>
        <dbReference type="ARBA" id="ARBA00023010"/>
    </source>
</evidence>
<evidence type="ECO:0000256" key="1">
    <source>
        <dbReference type="ARBA" id="ARBA00004567"/>
    </source>
</evidence>
<proteinExistence type="predicted"/>
<keyword evidence="5" id="KW-0811">Translocation</keyword>
<keyword evidence="3 8" id="KW-0509">mRNA transport</keyword>
<comment type="subcellular location">
    <subcellularLocation>
        <location evidence="1">Nucleus</location>
        <location evidence="1">Nuclear pore complex</location>
    </subcellularLocation>
</comment>
<accession>A0A1J8QM54</accession>
<dbReference type="STRING" id="180088.A0A1J8QM54"/>
<dbReference type="InterPro" id="IPR035979">
    <property type="entry name" value="RBD_domain_sf"/>
</dbReference>
<gene>
    <name evidence="11" type="ORF">AZE42_06416</name>
</gene>
<dbReference type="GO" id="GO:0051028">
    <property type="term" value="P:mRNA transport"/>
    <property type="evidence" value="ECO:0007669"/>
    <property type="project" value="UniProtKB-UniRule"/>
</dbReference>
<evidence type="ECO:0000256" key="7">
    <source>
        <dbReference type="ARBA" id="ARBA00023242"/>
    </source>
</evidence>
<evidence type="ECO:0000256" key="4">
    <source>
        <dbReference type="ARBA" id="ARBA00022927"/>
    </source>
</evidence>
<dbReference type="PANTHER" id="PTHR21527">
    <property type="entry name" value="NUCLEOPORIN NUP35"/>
    <property type="match status" value="1"/>
</dbReference>
<feature type="compositionally biased region" description="Low complexity" evidence="9">
    <location>
        <begin position="23"/>
        <end position="36"/>
    </location>
</feature>
<evidence type="ECO:0000256" key="6">
    <source>
        <dbReference type="ARBA" id="ARBA00023132"/>
    </source>
</evidence>
<name>A0A1J8QM54_9AGAM</name>
<evidence type="ECO:0000256" key="3">
    <source>
        <dbReference type="ARBA" id="ARBA00022816"/>
    </source>
</evidence>
<protein>
    <recommendedName>
        <fullName evidence="10">RRM Nup35-type domain-containing protein</fullName>
    </recommendedName>
</protein>
<organism evidence="11 12">
    <name type="scientific">Rhizopogon vesiculosus</name>
    <dbReference type="NCBI Taxonomy" id="180088"/>
    <lineage>
        <taxon>Eukaryota</taxon>
        <taxon>Fungi</taxon>
        <taxon>Dikarya</taxon>
        <taxon>Basidiomycota</taxon>
        <taxon>Agaricomycotina</taxon>
        <taxon>Agaricomycetes</taxon>
        <taxon>Agaricomycetidae</taxon>
        <taxon>Boletales</taxon>
        <taxon>Suillineae</taxon>
        <taxon>Rhizopogonaceae</taxon>
        <taxon>Rhizopogon</taxon>
    </lineage>
</organism>
<dbReference type="GO" id="GO:0003676">
    <property type="term" value="F:nucleic acid binding"/>
    <property type="evidence" value="ECO:0007669"/>
    <property type="project" value="InterPro"/>
</dbReference>
<evidence type="ECO:0000256" key="9">
    <source>
        <dbReference type="SAM" id="MobiDB-lite"/>
    </source>
</evidence>
<comment type="caution">
    <text evidence="11">The sequence shown here is derived from an EMBL/GenBank/DDBJ whole genome shotgun (WGS) entry which is preliminary data.</text>
</comment>
<feature type="domain" description="RRM Nup35-type" evidence="10">
    <location>
        <begin position="167"/>
        <end position="248"/>
    </location>
</feature>
<dbReference type="PANTHER" id="PTHR21527:SF6">
    <property type="entry name" value="NUCLEOPORIN NUP35"/>
    <property type="match status" value="1"/>
</dbReference>
<keyword evidence="7 8" id="KW-0539">Nucleus</keyword>
<keyword evidence="12" id="KW-1185">Reference proteome</keyword>
<dbReference type="GO" id="GO:0006607">
    <property type="term" value="P:NLS-bearing protein import into nucleus"/>
    <property type="evidence" value="ECO:0007669"/>
    <property type="project" value="TreeGrafter"/>
</dbReference>
<dbReference type="PROSITE" id="PS51472">
    <property type="entry name" value="RRM_NUP35"/>
    <property type="match status" value="1"/>
</dbReference>
<evidence type="ECO:0000259" key="10">
    <source>
        <dbReference type="PROSITE" id="PS51472"/>
    </source>
</evidence>
<keyword evidence="4" id="KW-0653">Protein transport</keyword>
<keyword evidence="6 8" id="KW-0906">Nuclear pore complex</keyword>
<evidence type="ECO:0000313" key="12">
    <source>
        <dbReference type="Proteomes" id="UP000183567"/>
    </source>
</evidence>
<sequence length="345" mass="37124">MSTSTNPHAHQHPHAQSTSHPWGSTSGTSTLGTSLTDTFGQSRTHYQPGYMMSVAQHNVMSPSAQNTDEIPVVQTKAKINKGLARGGASHFGAESMFESSSTQRQAFTDMDAPPTSSVNDIFREGSSFGDTQTQRSVLPLSRPFSLSNSTSKLANSQSQNHSQPVNQNQLTYIVVFGYPPDKYSLTVEYFRSLGASTEPEPNTEIVNAFRIGFRDPGEAMRAVRRNGEVLGGTWMVGIKWADSNQDLALSRTPDFMASGSQMQTSQFQPQMEANFNPNPNAMVVDSVATVGTPIKLAPSVAAFRKAPAPAPQKPAPALVPVNIINPQQSPAKGVLGQVGDLLFGW</sequence>
<dbReference type="GO" id="GO:0006999">
    <property type="term" value="P:nuclear pore organization"/>
    <property type="evidence" value="ECO:0007669"/>
    <property type="project" value="TreeGrafter"/>
</dbReference>
<dbReference type="GO" id="GO:0005543">
    <property type="term" value="F:phospholipid binding"/>
    <property type="evidence" value="ECO:0007669"/>
    <property type="project" value="TreeGrafter"/>
</dbReference>
<dbReference type="InterPro" id="IPR007846">
    <property type="entry name" value="RRM_NUP35_dom"/>
</dbReference>
<dbReference type="EMBL" id="LVVM01005453">
    <property type="protein sequence ID" value="OJA10490.1"/>
    <property type="molecule type" value="Genomic_DNA"/>
</dbReference>
<reference evidence="11 12" key="1">
    <citation type="submission" date="2016-03" db="EMBL/GenBank/DDBJ databases">
        <title>Comparative genomics of the ectomycorrhizal sister species Rhizopogon vinicolor and Rhizopogon vesiculosus (Basidiomycota: Boletales) reveals a divergence of the mating type B locus.</title>
        <authorList>
            <person name="Mujic A.B."/>
            <person name="Kuo A."/>
            <person name="Tritt A."/>
            <person name="Lipzen A."/>
            <person name="Chen C."/>
            <person name="Johnson J."/>
            <person name="Sharma A."/>
            <person name="Barry K."/>
            <person name="Grigoriev I.V."/>
            <person name="Spatafora J.W."/>
        </authorList>
    </citation>
    <scope>NUCLEOTIDE SEQUENCE [LARGE SCALE GENOMIC DNA]</scope>
    <source>
        <strain evidence="11 12">AM-OR11-056</strain>
    </source>
</reference>